<organism evidence="3 4">
    <name type="scientific">Halobacillus locisalis</name>
    <dbReference type="NCBI Taxonomy" id="220753"/>
    <lineage>
        <taxon>Bacteria</taxon>
        <taxon>Bacillati</taxon>
        <taxon>Bacillota</taxon>
        <taxon>Bacilli</taxon>
        <taxon>Bacillales</taxon>
        <taxon>Bacillaceae</taxon>
        <taxon>Halobacillus</taxon>
    </lineage>
</organism>
<keyword evidence="1" id="KW-1133">Transmembrane helix</keyword>
<sequence>MVNLIWVLLASVGIIFAAFNGTMEEVNQAIFSTLDEAVMITLSLAGVLVFWLGLMKIAEEAGLLRGLAALFRPFVQKIFPDIPKDDPAMGYILSNMTANMFGLGNAATPMGLKAMKELKRLSGSDKASRSMITFLAINTSSLTLIPTTVIAIRMKYGSVAPTSIVGATIIATIISTCAALLIDRFFHYRRTRMLNHD</sequence>
<dbReference type="Pfam" id="PF07670">
    <property type="entry name" value="Gate"/>
    <property type="match status" value="1"/>
</dbReference>
<dbReference type="EMBL" id="JACEFG010000001">
    <property type="protein sequence ID" value="MBA2173823.1"/>
    <property type="molecule type" value="Genomic_DNA"/>
</dbReference>
<dbReference type="AlphaFoldDB" id="A0A838CPL1"/>
<dbReference type="InterPro" id="IPR011642">
    <property type="entry name" value="Gate_dom"/>
</dbReference>
<comment type="caution">
    <text evidence="3">The sequence shown here is derived from an EMBL/GenBank/DDBJ whole genome shotgun (WGS) entry which is preliminary data.</text>
</comment>
<evidence type="ECO:0000259" key="2">
    <source>
        <dbReference type="Pfam" id="PF07670"/>
    </source>
</evidence>
<protein>
    <submittedName>
        <fullName evidence="3">Spore maturation protein</fullName>
    </submittedName>
</protein>
<feature type="transmembrane region" description="Helical" evidence="1">
    <location>
        <begin position="164"/>
        <end position="186"/>
    </location>
</feature>
<evidence type="ECO:0000313" key="4">
    <source>
        <dbReference type="Proteomes" id="UP000571017"/>
    </source>
</evidence>
<feature type="domain" description="Nucleoside transporter/FeoB GTPase Gate" evidence="2">
    <location>
        <begin position="42"/>
        <end position="151"/>
    </location>
</feature>
<dbReference type="RefSeq" id="WP_181470858.1">
    <property type="nucleotide sequence ID" value="NZ_JACEFG010000001.1"/>
</dbReference>
<proteinExistence type="predicted"/>
<feature type="transmembrane region" description="Helical" evidence="1">
    <location>
        <begin position="132"/>
        <end position="152"/>
    </location>
</feature>
<keyword evidence="1" id="KW-0472">Membrane</keyword>
<reference evidence="3 4" key="1">
    <citation type="journal article" date="2004" name="Extremophiles">
        <title>Halobacillus locisalis sp. nov., a halophilic bacterium isolated from a marine solar saltern of the Yellow Sea in Korea.</title>
        <authorList>
            <person name="Yoon J.H."/>
            <person name="Kang K.H."/>
            <person name="Oh T.K."/>
            <person name="Park Y.H."/>
        </authorList>
    </citation>
    <scope>NUCLEOTIDE SEQUENCE [LARGE SCALE GENOMIC DNA]</scope>
    <source>
        <strain evidence="3 4">KCTC 3788</strain>
    </source>
</reference>
<name>A0A838CPL1_9BACI</name>
<keyword evidence="1" id="KW-0812">Transmembrane</keyword>
<evidence type="ECO:0000313" key="3">
    <source>
        <dbReference type="EMBL" id="MBA2173823.1"/>
    </source>
</evidence>
<evidence type="ECO:0000256" key="1">
    <source>
        <dbReference type="SAM" id="Phobius"/>
    </source>
</evidence>
<gene>
    <name evidence="3" type="ORF">H0266_02815</name>
</gene>
<keyword evidence="4" id="KW-1185">Reference proteome</keyword>
<feature type="transmembrane region" description="Helical" evidence="1">
    <location>
        <begin position="37"/>
        <end position="55"/>
    </location>
</feature>
<dbReference type="Proteomes" id="UP000571017">
    <property type="component" value="Unassembled WGS sequence"/>
</dbReference>
<accession>A0A838CPL1</accession>